<gene>
    <name evidence="2" type="ORF">CUD01_19850</name>
</gene>
<dbReference type="AlphaFoldDB" id="A0A4Y3KAM4"/>
<name>A0A4Y3KAM4_CELUD</name>
<evidence type="ECO:0000313" key="3">
    <source>
        <dbReference type="Proteomes" id="UP000315842"/>
    </source>
</evidence>
<keyword evidence="3" id="KW-1185">Reference proteome</keyword>
<feature type="chain" id="PRO_5038930850" evidence="1">
    <location>
        <begin position="27"/>
        <end position="138"/>
    </location>
</feature>
<proteinExistence type="predicted"/>
<keyword evidence="1" id="KW-0732">Signal</keyword>
<evidence type="ECO:0000313" key="2">
    <source>
        <dbReference type="EMBL" id="GEA81541.1"/>
    </source>
</evidence>
<accession>A0A4Y3KAM4</accession>
<dbReference type="EMBL" id="BJLP01000031">
    <property type="protein sequence ID" value="GEA81541.1"/>
    <property type="molecule type" value="Genomic_DNA"/>
</dbReference>
<organism evidence="2 3">
    <name type="scientific">Cellulomonas uda</name>
    <dbReference type="NCBI Taxonomy" id="1714"/>
    <lineage>
        <taxon>Bacteria</taxon>
        <taxon>Bacillati</taxon>
        <taxon>Actinomycetota</taxon>
        <taxon>Actinomycetes</taxon>
        <taxon>Micrococcales</taxon>
        <taxon>Cellulomonadaceae</taxon>
        <taxon>Cellulomonas</taxon>
    </lineage>
</organism>
<sequence>MRTKNNRRKAIAVGLALVGVAGLSLASASQLNLSWGGQFQAGNVTVSGECQSSAVAVAFSAPTFDGTTTNPWKVPNITFSSIDAACATQGAKYSVAYKTTGDWQALATGNAAAGVLTVAAPSGVDPASITGFALSLHS</sequence>
<comment type="caution">
    <text evidence="2">The sequence shown here is derived from an EMBL/GenBank/DDBJ whole genome shotgun (WGS) entry which is preliminary data.</text>
</comment>
<reference evidence="2 3" key="1">
    <citation type="submission" date="2019-06" db="EMBL/GenBank/DDBJ databases">
        <title>Whole genome shotgun sequence of Cellulomonas uda NBRC 3747.</title>
        <authorList>
            <person name="Hosoyama A."/>
            <person name="Uohara A."/>
            <person name="Ohji S."/>
            <person name="Ichikawa N."/>
        </authorList>
    </citation>
    <scope>NUCLEOTIDE SEQUENCE [LARGE SCALE GENOMIC DNA]</scope>
    <source>
        <strain evidence="2 3">NBRC 3747</strain>
    </source>
</reference>
<evidence type="ECO:0000256" key="1">
    <source>
        <dbReference type="SAM" id="SignalP"/>
    </source>
</evidence>
<feature type="signal peptide" evidence="1">
    <location>
        <begin position="1"/>
        <end position="26"/>
    </location>
</feature>
<protein>
    <submittedName>
        <fullName evidence="2">Uncharacterized protein</fullName>
    </submittedName>
</protein>
<dbReference type="Proteomes" id="UP000315842">
    <property type="component" value="Unassembled WGS sequence"/>
</dbReference>
<dbReference type="RefSeq" id="WP_094181814.1">
    <property type="nucleotide sequence ID" value="NZ_BJLP01000031.1"/>
</dbReference>